<dbReference type="PANTHER" id="PTHR43205:SF7">
    <property type="entry name" value="PROSTAGLANDIN REDUCTASE 1"/>
    <property type="match status" value="1"/>
</dbReference>
<dbReference type="AlphaFoldDB" id="A0A5Q6RQV7"/>
<gene>
    <name evidence="3" type="ORF">FE697_015765</name>
</gene>
<accession>A0A5Q6RQV7</accession>
<dbReference type="InterPro" id="IPR036291">
    <property type="entry name" value="NAD(P)-bd_dom_sf"/>
</dbReference>
<evidence type="ECO:0000313" key="4">
    <source>
        <dbReference type="Proteomes" id="UP000307768"/>
    </source>
</evidence>
<dbReference type="Pfam" id="PF16884">
    <property type="entry name" value="ADH_N_2"/>
    <property type="match status" value="1"/>
</dbReference>
<dbReference type="EMBL" id="VDFQ02000005">
    <property type="protein sequence ID" value="KAA1420422.1"/>
    <property type="molecule type" value="Genomic_DNA"/>
</dbReference>
<dbReference type="CDD" id="cd05288">
    <property type="entry name" value="PGDH"/>
    <property type="match status" value="1"/>
</dbReference>
<dbReference type="InterPro" id="IPR045010">
    <property type="entry name" value="MDR_fam"/>
</dbReference>
<evidence type="ECO:0000259" key="2">
    <source>
        <dbReference type="SMART" id="SM00829"/>
    </source>
</evidence>
<dbReference type="RefSeq" id="WP_149770591.1">
    <property type="nucleotide sequence ID" value="NZ_VDFQ02000005.1"/>
</dbReference>
<dbReference type="PANTHER" id="PTHR43205">
    <property type="entry name" value="PROSTAGLANDIN REDUCTASE"/>
    <property type="match status" value="1"/>
</dbReference>
<dbReference type="SMART" id="SM00829">
    <property type="entry name" value="PKS_ER"/>
    <property type="match status" value="1"/>
</dbReference>
<dbReference type="SUPFAM" id="SSF50129">
    <property type="entry name" value="GroES-like"/>
    <property type="match status" value="2"/>
</dbReference>
<dbReference type="InterPro" id="IPR041694">
    <property type="entry name" value="ADH_N_2"/>
</dbReference>
<dbReference type="SUPFAM" id="SSF51735">
    <property type="entry name" value="NAD(P)-binding Rossmann-fold domains"/>
    <property type="match status" value="1"/>
</dbReference>
<proteinExistence type="predicted"/>
<dbReference type="InterPro" id="IPR011032">
    <property type="entry name" value="GroES-like_sf"/>
</dbReference>
<comment type="caution">
    <text evidence="3">The sequence shown here is derived from an EMBL/GenBank/DDBJ whole genome shotgun (WGS) entry which is preliminary data.</text>
</comment>
<dbReference type="FunFam" id="3.40.50.720:FF:000121">
    <property type="entry name" value="Prostaglandin reductase 2"/>
    <property type="match status" value="1"/>
</dbReference>
<dbReference type="InterPro" id="IPR020843">
    <property type="entry name" value="ER"/>
</dbReference>
<dbReference type="Gene3D" id="3.40.50.720">
    <property type="entry name" value="NAD(P)-binding Rossmann-like Domain"/>
    <property type="match status" value="1"/>
</dbReference>
<dbReference type="Proteomes" id="UP000307768">
    <property type="component" value="Unassembled WGS sequence"/>
</dbReference>
<dbReference type="Gene3D" id="3.90.180.10">
    <property type="entry name" value="Medium-chain alcohol dehydrogenases, catalytic domain"/>
    <property type="match status" value="1"/>
</dbReference>
<dbReference type="GO" id="GO:0016628">
    <property type="term" value="F:oxidoreductase activity, acting on the CH-CH group of donors, NAD or NADP as acceptor"/>
    <property type="evidence" value="ECO:0007669"/>
    <property type="project" value="InterPro"/>
</dbReference>
<evidence type="ECO:0000256" key="1">
    <source>
        <dbReference type="ARBA" id="ARBA00023002"/>
    </source>
</evidence>
<reference evidence="3 4" key="1">
    <citation type="submission" date="2019-09" db="EMBL/GenBank/DDBJ databases">
        <title>Mumia zhuanghuii sp. nov. isolated from the intestinal contents of plateau pika (Ochotona curzoniae) in the Qinghai-Tibet plateau of China.</title>
        <authorList>
            <person name="Tian Z."/>
        </authorList>
    </citation>
    <scope>NUCLEOTIDE SEQUENCE [LARGE SCALE GENOMIC DNA]</scope>
    <source>
        <strain evidence="4">350</strain>
    </source>
</reference>
<evidence type="ECO:0000313" key="3">
    <source>
        <dbReference type="EMBL" id="KAA1420422.1"/>
    </source>
</evidence>
<feature type="domain" description="Enoyl reductase (ER)" evidence="2">
    <location>
        <begin position="25"/>
        <end position="343"/>
    </location>
</feature>
<name>A0A5Q6RQV7_9ACTN</name>
<organism evidence="3 4">
    <name type="scientific">Mumia zhuanghuii</name>
    <dbReference type="NCBI Taxonomy" id="2585211"/>
    <lineage>
        <taxon>Bacteria</taxon>
        <taxon>Bacillati</taxon>
        <taxon>Actinomycetota</taxon>
        <taxon>Actinomycetes</taxon>
        <taxon>Propionibacteriales</taxon>
        <taxon>Nocardioidaceae</taxon>
        <taxon>Mumia</taxon>
    </lineage>
</organism>
<keyword evidence="1" id="KW-0560">Oxidoreductase</keyword>
<sequence length="352" mass="37362">MTSTAAPAPTTHLSVLLASRPHGEPTPDNFTLERTAVPEPGPDEVLLRTIYLSLDPYMRGRMSDAESYDAPVPVGGVMTGGTVSEVVASNSDLVAVGDVVLALTGWQEYAVVHAKAVRRLDPTRAPLSTALGVLGMPGFTAYAGLLEIGRPQPTETVVVAAAAGPVGSAVGQIAQIKGARAVGIAGGPEKVAYVKDELGFDVALDHRSPDFVDELAAATPEGIDVYFENVGGAVFDAVLPRMNEFGRIPLCGLISQYNATRLPDGPDRSPALLSRILTRSLTVRGFIQREFVKAHYRQFQDDMAGWIADGRVRYREDVVDGLEKAPEAFLGMLRGTNFGKLVVQVGADPTNP</sequence>
<protein>
    <submittedName>
        <fullName evidence="3">NADP-dependent oxidoreductase</fullName>
    </submittedName>
</protein>
<dbReference type="Pfam" id="PF00107">
    <property type="entry name" value="ADH_zinc_N"/>
    <property type="match status" value="1"/>
</dbReference>
<dbReference type="OrthoDB" id="9805663at2"/>
<dbReference type="InterPro" id="IPR013149">
    <property type="entry name" value="ADH-like_C"/>
</dbReference>